<reference evidence="2 3" key="1">
    <citation type="journal article" date="2009" name="Stand. Genomic Sci.">
        <title>Complete genome sequence of Pirellula staleyi type strain (ATCC 27377).</title>
        <authorList>
            <person name="Clum A."/>
            <person name="Tindall B.J."/>
            <person name="Sikorski J."/>
            <person name="Ivanova N."/>
            <person name="Mavrommatis K."/>
            <person name="Lucas S."/>
            <person name="Glavina del Rio T."/>
            <person name="Nolan M."/>
            <person name="Chen F."/>
            <person name="Tice H."/>
            <person name="Pitluck S."/>
            <person name="Cheng J.F."/>
            <person name="Chertkov O."/>
            <person name="Brettin T."/>
            <person name="Han C."/>
            <person name="Detter J.C."/>
            <person name="Kuske C."/>
            <person name="Bruce D."/>
            <person name="Goodwin L."/>
            <person name="Ovchinikova G."/>
            <person name="Pati A."/>
            <person name="Mikhailova N."/>
            <person name="Chen A."/>
            <person name="Palaniappan K."/>
            <person name="Land M."/>
            <person name="Hauser L."/>
            <person name="Chang Y.J."/>
            <person name="Jeffries C.D."/>
            <person name="Chain P."/>
            <person name="Rohde M."/>
            <person name="Goker M."/>
            <person name="Bristow J."/>
            <person name="Eisen J.A."/>
            <person name="Markowitz V."/>
            <person name="Hugenholtz P."/>
            <person name="Kyrpides N.C."/>
            <person name="Klenk H.P."/>
            <person name="Lapidus A."/>
        </authorList>
    </citation>
    <scope>NUCLEOTIDE SEQUENCE [LARGE SCALE GENOMIC DNA]</scope>
    <source>
        <strain evidence="3">ATCC 27377 / DSM 6068 / ICPB 4128</strain>
    </source>
</reference>
<gene>
    <name evidence="2" type="ordered locus">Psta_0454</name>
</gene>
<dbReference type="EMBL" id="CP001848">
    <property type="protein sequence ID" value="ADB15142.1"/>
    <property type="molecule type" value="Genomic_DNA"/>
</dbReference>
<name>D2R3B1_PIRSD</name>
<dbReference type="HOGENOM" id="CLU_2131132_0_0_0"/>
<dbReference type="Proteomes" id="UP000001887">
    <property type="component" value="Chromosome"/>
</dbReference>
<sequence length="113" mass="12409">MSKNDVFDSLFHFELAKSAVPAGSELMARTGMRDNETKGKGRTGRPPKASQPAIDRIRLNVDPENPSITALALDPDDSNRWLAGSVVRVVFSDGEERTVVLLDDTSIVPWIDE</sequence>
<organism evidence="2 3">
    <name type="scientific">Pirellula staleyi (strain ATCC 27377 / DSM 6068 / ICPB 4128)</name>
    <name type="common">Pirella staleyi</name>
    <dbReference type="NCBI Taxonomy" id="530564"/>
    <lineage>
        <taxon>Bacteria</taxon>
        <taxon>Pseudomonadati</taxon>
        <taxon>Planctomycetota</taxon>
        <taxon>Planctomycetia</taxon>
        <taxon>Pirellulales</taxon>
        <taxon>Pirellulaceae</taxon>
        <taxon>Pirellula</taxon>
    </lineage>
</organism>
<dbReference type="AlphaFoldDB" id="D2R3B1"/>
<keyword evidence="3" id="KW-1185">Reference proteome</keyword>
<dbReference type="STRING" id="530564.Psta_0454"/>
<evidence type="ECO:0000313" key="2">
    <source>
        <dbReference type="EMBL" id="ADB15142.1"/>
    </source>
</evidence>
<accession>D2R3B1</accession>
<evidence type="ECO:0000256" key="1">
    <source>
        <dbReference type="SAM" id="MobiDB-lite"/>
    </source>
</evidence>
<evidence type="ECO:0000313" key="3">
    <source>
        <dbReference type="Proteomes" id="UP000001887"/>
    </source>
</evidence>
<proteinExistence type="predicted"/>
<dbReference type="KEGG" id="psl:Psta_0454"/>
<dbReference type="eggNOG" id="ENOG502ZE8I">
    <property type="taxonomic scope" value="Bacteria"/>
</dbReference>
<feature type="region of interest" description="Disordered" evidence="1">
    <location>
        <begin position="24"/>
        <end position="53"/>
    </location>
</feature>
<protein>
    <submittedName>
        <fullName evidence="2">Uncharacterized protein</fullName>
    </submittedName>
</protein>